<sequence length="163" mass="18222">MRILLEVEEIQCEQVVPISGANKLRVRIRKVRDISEEEMGKGIGYGKIGKGAGTGSSPQKLEKHITSIKYTILSLSVVSWVAGACVFGICIWLRTEPNFSEWMEMLDVEEYYIGVYVMMAASLIVMGVSFLGCCSALMENHTMIYAVSLLPAFSICWEFSCFR</sequence>
<feature type="transmembrane region" description="Helical" evidence="1">
    <location>
        <begin position="113"/>
        <end position="138"/>
    </location>
</feature>
<dbReference type="OrthoDB" id="10051670at2759"/>
<dbReference type="Proteomes" id="UP000792457">
    <property type="component" value="Unassembled WGS sequence"/>
</dbReference>
<reference evidence="2" key="2">
    <citation type="submission" date="2017-10" db="EMBL/GenBank/DDBJ databases">
        <title>Ladona fulva Genome sequencing and assembly.</title>
        <authorList>
            <person name="Murali S."/>
            <person name="Richards S."/>
            <person name="Bandaranaike D."/>
            <person name="Bellair M."/>
            <person name="Blankenburg K."/>
            <person name="Chao H."/>
            <person name="Dinh H."/>
            <person name="Doddapaneni H."/>
            <person name="Dugan-Rocha S."/>
            <person name="Elkadiri S."/>
            <person name="Gnanaolivu R."/>
            <person name="Hernandez B."/>
            <person name="Skinner E."/>
            <person name="Javaid M."/>
            <person name="Lee S."/>
            <person name="Li M."/>
            <person name="Ming W."/>
            <person name="Munidasa M."/>
            <person name="Muniz J."/>
            <person name="Nguyen L."/>
            <person name="Hughes D."/>
            <person name="Osuji N."/>
            <person name="Pu L.-L."/>
            <person name="Puazo M."/>
            <person name="Qu C."/>
            <person name="Quiroz J."/>
            <person name="Raj R."/>
            <person name="Weissenberger G."/>
            <person name="Xin Y."/>
            <person name="Zou X."/>
            <person name="Han Y."/>
            <person name="Worley K."/>
            <person name="Muzny D."/>
            <person name="Gibbs R."/>
        </authorList>
    </citation>
    <scope>NUCLEOTIDE SEQUENCE</scope>
    <source>
        <strain evidence="2">Sampled in the wild</strain>
    </source>
</reference>
<name>A0A8K0K284_LADFU</name>
<evidence type="ECO:0000313" key="3">
    <source>
        <dbReference type="Proteomes" id="UP000792457"/>
    </source>
</evidence>
<reference evidence="2" key="1">
    <citation type="submission" date="2013-04" db="EMBL/GenBank/DDBJ databases">
        <authorList>
            <person name="Qu J."/>
            <person name="Murali S.C."/>
            <person name="Bandaranaike D."/>
            <person name="Bellair M."/>
            <person name="Blankenburg K."/>
            <person name="Chao H."/>
            <person name="Dinh H."/>
            <person name="Doddapaneni H."/>
            <person name="Downs B."/>
            <person name="Dugan-Rocha S."/>
            <person name="Elkadiri S."/>
            <person name="Gnanaolivu R.D."/>
            <person name="Hernandez B."/>
            <person name="Javaid M."/>
            <person name="Jayaseelan J.C."/>
            <person name="Lee S."/>
            <person name="Li M."/>
            <person name="Ming W."/>
            <person name="Munidasa M."/>
            <person name="Muniz J."/>
            <person name="Nguyen L."/>
            <person name="Ongeri F."/>
            <person name="Osuji N."/>
            <person name="Pu L.-L."/>
            <person name="Puazo M."/>
            <person name="Qu C."/>
            <person name="Quiroz J."/>
            <person name="Raj R."/>
            <person name="Weissenberger G."/>
            <person name="Xin Y."/>
            <person name="Zou X."/>
            <person name="Han Y."/>
            <person name="Richards S."/>
            <person name="Worley K."/>
            <person name="Muzny D."/>
            <person name="Gibbs R."/>
        </authorList>
    </citation>
    <scope>NUCLEOTIDE SEQUENCE</scope>
    <source>
        <strain evidence="2">Sampled in the wild</strain>
    </source>
</reference>
<keyword evidence="1" id="KW-0812">Transmembrane</keyword>
<keyword evidence="1" id="KW-0472">Membrane</keyword>
<feature type="transmembrane region" description="Helical" evidence="1">
    <location>
        <begin position="70"/>
        <end position="93"/>
    </location>
</feature>
<accession>A0A8K0K284</accession>
<keyword evidence="3" id="KW-1185">Reference proteome</keyword>
<proteinExistence type="predicted"/>
<dbReference type="AlphaFoldDB" id="A0A8K0K284"/>
<dbReference type="EMBL" id="KZ308262">
    <property type="protein sequence ID" value="KAG8225990.1"/>
    <property type="molecule type" value="Genomic_DNA"/>
</dbReference>
<dbReference type="PRINTS" id="PR00259">
    <property type="entry name" value="TMFOUR"/>
</dbReference>
<comment type="caution">
    <text evidence="2">The sequence shown here is derived from an EMBL/GenBank/DDBJ whole genome shotgun (WGS) entry which is preliminary data.</text>
</comment>
<keyword evidence="1" id="KW-1133">Transmembrane helix</keyword>
<evidence type="ECO:0000313" key="2">
    <source>
        <dbReference type="EMBL" id="KAG8225990.1"/>
    </source>
</evidence>
<gene>
    <name evidence="2" type="ORF">J437_LFUL003049</name>
</gene>
<organism evidence="2 3">
    <name type="scientific">Ladona fulva</name>
    <name type="common">Scarce chaser dragonfly</name>
    <name type="synonym">Libellula fulva</name>
    <dbReference type="NCBI Taxonomy" id="123851"/>
    <lineage>
        <taxon>Eukaryota</taxon>
        <taxon>Metazoa</taxon>
        <taxon>Ecdysozoa</taxon>
        <taxon>Arthropoda</taxon>
        <taxon>Hexapoda</taxon>
        <taxon>Insecta</taxon>
        <taxon>Pterygota</taxon>
        <taxon>Palaeoptera</taxon>
        <taxon>Odonata</taxon>
        <taxon>Epiprocta</taxon>
        <taxon>Anisoptera</taxon>
        <taxon>Libelluloidea</taxon>
        <taxon>Libellulidae</taxon>
        <taxon>Ladona</taxon>
    </lineage>
</organism>
<protein>
    <submittedName>
        <fullName evidence="2">Uncharacterized protein</fullName>
    </submittedName>
</protein>
<evidence type="ECO:0000256" key="1">
    <source>
        <dbReference type="SAM" id="Phobius"/>
    </source>
</evidence>